<dbReference type="AlphaFoldDB" id="A0A543AU80"/>
<protein>
    <submittedName>
        <fullName evidence="1">WXG100 family type VII secretion target</fullName>
    </submittedName>
</protein>
<reference evidence="1 2" key="1">
    <citation type="submission" date="2019-06" db="EMBL/GenBank/DDBJ databases">
        <title>Sequencing the genomes of 1000 actinobacteria strains.</title>
        <authorList>
            <person name="Klenk H.-P."/>
        </authorList>
    </citation>
    <scope>NUCLEOTIDE SEQUENCE [LARGE SCALE GENOMIC DNA]</scope>
    <source>
        <strain evidence="1 2">DSM 45928</strain>
    </source>
</reference>
<evidence type="ECO:0000313" key="1">
    <source>
        <dbReference type="EMBL" id="TQL76144.1"/>
    </source>
</evidence>
<keyword evidence="2" id="KW-1185">Reference proteome</keyword>
<dbReference type="OrthoDB" id="5194577at2"/>
<dbReference type="FunCoup" id="A0A543AU80">
    <property type="interactions" value="3"/>
</dbReference>
<dbReference type="EMBL" id="VFOW01000001">
    <property type="protein sequence ID" value="TQL76144.1"/>
    <property type="molecule type" value="Genomic_DNA"/>
</dbReference>
<dbReference type="InterPro" id="IPR010310">
    <property type="entry name" value="T7SS_ESAT-6-like"/>
</dbReference>
<dbReference type="InterPro" id="IPR036689">
    <property type="entry name" value="ESAT-6-like_sf"/>
</dbReference>
<evidence type="ECO:0000313" key="2">
    <source>
        <dbReference type="Proteomes" id="UP000317043"/>
    </source>
</evidence>
<gene>
    <name evidence="1" type="ORF">FB566_1665</name>
</gene>
<comment type="caution">
    <text evidence="1">The sequence shown here is derived from an EMBL/GenBank/DDBJ whole genome shotgun (WGS) entry which is preliminary data.</text>
</comment>
<organism evidence="1 2">
    <name type="scientific">Stackebrandtia endophytica</name>
    <dbReference type="NCBI Taxonomy" id="1496996"/>
    <lineage>
        <taxon>Bacteria</taxon>
        <taxon>Bacillati</taxon>
        <taxon>Actinomycetota</taxon>
        <taxon>Actinomycetes</taxon>
        <taxon>Glycomycetales</taxon>
        <taxon>Glycomycetaceae</taxon>
        <taxon>Stackebrandtia</taxon>
    </lineage>
</organism>
<proteinExistence type="predicted"/>
<sequence length="99" mass="10772">MAGLMRYNYDGIGNAVSSIDTFITKMDSLMDDIEAALKPLEGEAWNGMAAQEAYIARKTIWRNAALQIAQSLVSLKIKLNDGAEGIRSTDLRSAQMFGG</sequence>
<dbReference type="Proteomes" id="UP000317043">
    <property type="component" value="Unassembled WGS sequence"/>
</dbReference>
<dbReference type="SUPFAM" id="SSF140453">
    <property type="entry name" value="EsxAB dimer-like"/>
    <property type="match status" value="1"/>
</dbReference>
<name>A0A543AU80_9ACTN</name>
<dbReference type="RefSeq" id="WP_142037104.1">
    <property type="nucleotide sequence ID" value="NZ_JBHTGS010000001.1"/>
</dbReference>
<dbReference type="Pfam" id="PF06013">
    <property type="entry name" value="WXG100"/>
    <property type="match status" value="1"/>
</dbReference>
<dbReference type="Gene3D" id="1.10.287.1060">
    <property type="entry name" value="ESAT-6-like"/>
    <property type="match status" value="1"/>
</dbReference>
<dbReference type="InParanoid" id="A0A543AU80"/>
<accession>A0A543AU80</accession>